<protein>
    <submittedName>
        <fullName evidence="5">Acetyl-CoA acetyltransferase</fullName>
    </submittedName>
</protein>
<keyword evidence="2" id="KW-0808">Transferase</keyword>
<evidence type="ECO:0000256" key="1">
    <source>
        <dbReference type="ARBA" id="ARBA00010982"/>
    </source>
</evidence>
<evidence type="ECO:0000313" key="5">
    <source>
        <dbReference type="EMBL" id="QZD86173.1"/>
    </source>
</evidence>
<keyword evidence="6" id="KW-1185">Reference proteome</keyword>
<dbReference type="InterPro" id="IPR016039">
    <property type="entry name" value="Thiolase-like"/>
</dbReference>
<dbReference type="EMBL" id="CP081297">
    <property type="protein sequence ID" value="QZD86173.1"/>
    <property type="molecule type" value="Genomic_DNA"/>
</dbReference>
<dbReference type="RefSeq" id="WP_221421719.1">
    <property type="nucleotide sequence ID" value="NZ_CP081297.1"/>
</dbReference>
<proteinExistence type="inferred from homology"/>
<keyword evidence="3" id="KW-0012">Acyltransferase</keyword>
<dbReference type="PANTHER" id="PTHR18919:SF139">
    <property type="entry name" value="THIOLASE-LIKE PROTEIN TYPE 1 ADDITIONAL C-TERMINAL DOMAIN-CONTAINING PROTEIN"/>
    <property type="match status" value="1"/>
</dbReference>
<dbReference type="SUPFAM" id="SSF53901">
    <property type="entry name" value="Thiolase-like"/>
    <property type="match status" value="2"/>
</dbReference>
<evidence type="ECO:0000313" key="6">
    <source>
        <dbReference type="Proteomes" id="UP000824280"/>
    </source>
</evidence>
<feature type="domain" description="Thiolase-like protein type 1 additional C-terminal" evidence="4">
    <location>
        <begin position="416"/>
        <end position="489"/>
    </location>
</feature>
<dbReference type="Pfam" id="PF18313">
    <property type="entry name" value="TLP1_add_C"/>
    <property type="match status" value="1"/>
</dbReference>
<reference evidence="5 6" key="1">
    <citation type="submission" date="2021-08" db="EMBL/GenBank/DDBJ databases">
        <title>Comparative Genomics Analysis of the Genus Qipengyuania Reveals Extensive Genetic Diversity and Metabolic Versatility, Including the Description of Fifteen Novel Species.</title>
        <authorList>
            <person name="Liu Y."/>
        </authorList>
    </citation>
    <scope>NUCLEOTIDE SEQUENCE [LARGE SCALE GENOMIC DNA]</scope>
    <source>
        <strain evidence="5 6">1XM2-8</strain>
    </source>
</reference>
<evidence type="ECO:0000256" key="3">
    <source>
        <dbReference type="ARBA" id="ARBA00023315"/>
    </source>
</evidence>
<dbReference type="Gene3D" id="2.40.50.840">
    <property type="match status" value="1"/>
</dbReference>
<dbReference type="Gene3D" id="3.40.47.10">
    <property type="match status" value="1"/>
</dbReference>
<dbReference type="InterPro" id="IPR040771">
    <property type="entry name" value="TLP1_add_C"/>
</dbReference>
<gene>
    <name evidence="5" type="ORF">K3166_07770</name>
</gene>
<evidence type="ECO:0000256" key="2">
    <source>
        <dbReference type="ARBA" id="ARBA00022679"/>
    </source>
</evidence>
<sequence length="503" mass="53375">MTALGPANTPVIIGVGQINDRPGDPADGLDPIGLMAEALRRADGDAGGGWLQDCDSLAVVAQLGWPHLNPVDGKLAETLGIDPAHREQTAIPSGDSPILLLHEAANRIAAGEAVVCAVVGAEALRTAAQLAALKPRKDKAKPNALRDAKHRQTIGYGQSFGLVVPTDVYPLYENACRAAYGQTLEEGQAESGAIWEKMSEVASRTPSAWLRTPVTAEEVVTPTENNRLIAFPYTKLQVANSSVNQGAGFLVTSLAEARRRNVPEDRLVYLGYGAAARKDGDFLARDRYDASFSLTVSIEETLKLNEVSADDLAHAELYSCFPCVPKMARRVLNWPLDKPATVFGGLTFGGGPIGNYMSHAVAEMVELLRGTKDKGLLFANGGYATYSHTIMLSGAPTGATFPQDFDFQKKADEKRGPIPDMDENYAGPATVETYTVFYNRDGSVRGGVVVALTPQGARTLAEIPGGDEAMIAFFTDGSAEPVGTQGTISTGDGGLAQWHMASQ</sequence>
<accession>A0ABX8ZEK7</accession>
<evidence type="ECO:0000259" key="4">
    <source>
        <dbReference type="Pfam" id="PF18313"/>
    </source>
</evidence>
<organism evidence="5 6">
    <name type="scientific">Qipengyuania psychrotolerans</name>
    <dbReference type="NCBI Taxonomy" id="2867238"/>
    <lineage>
        <taxon>Bacteria</taxon>
        <taxon>Pseudomonadati</taxon>
        <taxon>Pseudomonadota</taxon>
        <taxon>Alphaproteobacteria</taxon>
        <taxon>Sphingomonadales</taxon>
        <taxon>Erythrobacteraceae</taxon>
        <taxon>Qipengyuania</taxon>
    </lineage>
</organism>
<dbReference type="Proteomes" id="UP000824280">
    <property type="component" value="Chromosome"/>
</dbReference>
<dbReference type="PANTHER" id="PTHR18919">
    <property type="entry name" value="ACETYL-COA C-ACYLTRANSFERASE"/>
    <property type="match status" value="1"/>
</dbReference>
<comment type="similarity">
    <text evidence="1">Belongs to the thiolase-like superfamily. Thiolase family.</text>
</comment>
<name>A0ABX8ZEK7_9SPHN</name>